<accession>A0A9X1SHV7</accession>
<dbReference type="Proteomes" id="UP001139103">
    <property type="component" value="Unassembled WGS sequence"/>
</dbReference>
<keyword evidence="2" id="KW-0813">Transport</keyword>
<dbReference type="PROSITE" id="PS00372">
    <property type="entry name" value="PTS_EIIA_TYPE_2_HIS"/>
    <property type="match status" value="1"/>
</dbReference>
<gene>
    <name evidence="2" type="ORF">LOC68_21035</name>
</gene>
<proteinExistence type="predicted"/>
<dbReference type="EMBL" id="JAJKFT010000010">
    <property type="protein sequence ID" value="MCC9630883.1"/>
    <property type="molecule type" value="Genomic_DNA"/>
</dbReference>
<dbReference type="PANTHER" id="PTHR47738">
    <property type="entry name" value="PTS SYSTEM FRUCTOSE-LIKE EIIA COMPONENT-RELATED"/>
    <property type="match status" value="1"/>
</dbReference>
<dbReference type="InterPro" id="IPR051541">
    <property type="entry name" value="PTS_SugarTrans_NitroReg"/>
</dbReference>
<evidence type="ECO:0000259" key="1">
    <source>
        <dbReference type="PROSITE" id="PS51094"/>
    </source>
</evidence>
<comment type="caution">
    <text evidence="2">The sequence shown here is derived from an EMBL/GenBank/DDBJ whole genome shotgun (WGS) entry which is preliminary data.</text>
</comment>
<evidence type="ECO:0000313" key="3">
    <source>
        <dbReference type="Proteomes" id="UP001139103"/>
    </source>
</evidence>
<keyword evidence="3" id="KW-1185">Reference proteome</keyword>
<dbReference type="PROSITE" id="PS51094">
    <property type="entry name" value="PTS_EIIA_TYPE_2"/>
    <property type="match status" value="1"/>
</dbReference>
<protein>
    <submittedName>
        <fullName evidence="2">PTS sugar transporter subunit IIA</fullName>
    </submittedName>
</protein>
<feature type="domain" description="PTS EIIA type-2" evidence="1">
    <location>
        <begin position="8"/>
        <end position="133"/>
    </location>
</feature>
<evidence type="ECO:0000313" key="2">
    <source>
        <dbReference type="EMBL" id="MCC9630883.1"/>
    </source>
</evidence>
<dbReference type="InterPro" id="IPR016152">
    <property type="entry name" value="PTrfase/Anion_transptr"/>
</dbReference>
<sequence>MDPDGGFQFLVGDGAIYELTATTKIEALATLVELLVENGGLASSIAPVALEALYRREELGSTAIGGGIAIPHARIDEMERVVGVIGHAPQGIDFESPDGAPVTKLFLLLTSKGEVGRYLEALEKIARALRATN</sequence>
<dbReference type="RefSeq" id="WP_230222390.1">
    <property type="nucleotide sequence ID" value="NZ_JAJKFT010000010.1"/>
</dbReference>
<dbReference type="Pfam" id="PF00359">
    <property type="entry name" value="PTS_EIIA_2"/>
    <property type="match status" value="1"/>
</dbReference>
<name>A0A9X1SHV7_9BACT</name>
<dbReference type="AlphaFoldDB" id="A0A9X1SHV7"/>
<dbReference type="Gene3D" id="3.40.930.10">
    <property type="entry name" value="Mannitol-specific EII, Chain A"/>
    <property type="match status" value="1"/>
</dbReference>
<dbReference type="SUPFAM" id="SSF55804">
    <property type="entry name" value="Phoshotransferase/anion transport protein"/>
    <property type="match status" value="1"/>
</dbReference>
<keyword evidence="2" id="KW-0762">Sugar transport</keyword>
<reference evidence="2" key="1">
    <citation type="submission" date="2021-11" db="EMBL/GenBank/DDBJ databases">
        <title>Genome sequence.</title>
        <authorList>
            <person name="Sun Q."/>
        </authorList>
    </citation>
    <scope>NUCLEOTIDE SEQUENCE</scope>
    <source>
        <strain evidence="2">JC732</strain>
    </source>
</reference>
<dbReference type="InterPro" id="IPR002178">
    <property type="entry name" value="PTS_EIIA_type-2_dom"/>
</dbReference>
<dbReference type="CDD" id="cd00211">
    <property type="entry name" value="PTS_IIA_fru"/>
    <property type="match status" value="1"/>
</dbReference>
<organism evidence="2 3">
    <name type="scientific">Blastopirellula sediminis</name>
    <dbReference type="NCBI Taxonomy" id="2894196"/>
    <lineage>
        <taxon>Bacteria</taxon>
        <taxon>Pseudomonadati</taxon>
        <taxon>Planctomycetota</taxon>
        <taxon>Planctomycetia</taxon>
        <taxon>Pirellulales</taxon>
        <taxon>Pirellulaceae</taxon>
        <taxon>Blastopirellula</taxon>
    </lineage>
</organism>